<keyword evidence="3" id="KW-1185">Reference proteome</keyword>
<sequence length="140" mass="16374">MNQDQLKQRIAEIMDENKTGVLSTVENHQSYARYMTFVYKDMTLYTPTNKETYKTEEIENNKNVHVLLGYQGEGFGDEYVEVTGNAEIRDDKNLIEELWFDDLDNWFDGKEDPKLVFLEIKPESIRLMNGKGEPPQTLDL</sequence>
<dbReference type="EMBL" id="JAATHJ010000009">
    <property type="protein sequence ID" value="NJP37535.1"/>
    <property type="molecule type" value="Genomic_DNA"/>
</dbReference>
<dbReference type="Pfam" id="PF01243">
    <property type="entry name" value="PNPOx_N"/>
    <property type="match status" value="1"/>
</dbReference>
<dbReference type="AlphaFoldDB" id="A0A969PNM2"/>
<dbReference type="RefSeq" id="WP_168006164.1">
    <property type="nucleotide sequence ID" value="NZ_JAATHJ010000009.1"/>
</dbReference>
<dbReference type="Gene3D" id="2.30.110.10">
    <property type="entry name" value="Electron Transport, Fmn-binding Protein, Chain A"/>
    <property type="match status" value="1"/>
</dbReference>
<name>A0A969PNM2_9BACI</name>
<evidence type="ECO:0000259" key="1">
    <source>
        <dbReference type="Pfam" id="PF01243"/>
    </source>
</evidence>
<dbReference type="SUPFAM" id="SSF50475">
    <property type="entry name" value="FMN-binding split barrel"/>
    <property type="match status" value="1"/>
</dbReference>
<evidence type="ECO:0000313" key="2">
    <source>
        <dbReference type="EMBL" id="NJP37535.1"/>
    </source>
</evidence>
<dbReference type="InterPro" id="IPR012349">
    <property type="entry name" value="Split_barrel_FMN-bd"/>
</dbReference>
<reference evidence="2 3" key="1">
    <citation type="submission" date="2020-03" db="EMBL/GenBank/DDBJ databases">
        <title>Assessment of the enzymatic potential of alkaline-tolerant lipase obtained from Bacillus luteus H11 (technogenic soil) for the bioremediation of saline soils contaminated with petroleum substances.</title>
        <authorList>
            <person name="Kalwasinska A."/>
        </authorList>
    </citation>
    <scope>NUCLEOTIDE SEQUENCE [LARGE SCALE GENOMIC DNA]</scope>
    <source>
        <strain evidence="2 3">H11</strain>
    </source>
</reference>
<accession>A0A969PNM2</accession>
<dbReference type="InterPro" id="IPR052917">
    <property type="entry name" value="Stress-Dev_Protein"/>
</dbReference>
<proteinExistence type="predicted"/>
<organism evidence="2 3">
    <name type="scientific">Alkalicoccus luteus</name>
    <dbReference type="NCBI Taxonomy" id="1237094"/>
    <lineage>
        <taxon>Bacteria</taxon>
        <taxon>Bacillati</taxon>
        <taxon>Bacillota</taxon>
        <taxon>Bacilli</taxon>
        <taxon>Bacillales</taxon>
        <taxon>Bacillaceae</taxon>
        <taxon>Alkalicoccus</taxon>
    </lineage>
</organism>
<feature type="domain" description="Pyridoxamine 5'-phosphate oxidase N-terminal" evidence="1">
    <location>
        <begin position="6"/>
        <end position="128"/>
    </location>
</feature>
<evidence type="ECO:0000313" key="3">
    <source>
        <dbReference type="Proteomes" id="UP000752012"/>
    </source>
</evidence>
<dbReference type="PANTHER" id="PTHR34818:SF1">
    <property type="entry name" value="PROTEIN BLI-3"/>
    <property type="match status" value="1"/>
</dbReference>
<gene>
    <name evidence="2" type="ORF">HCN83_08035</name>
</gene>
<dbReference type="Proteomes" id="UP000752012">
    <property type="component" value="Unassembled WGS sequence"/>
</dbReference>
<protein>
    <submittedName>
        <fullName evidence="2">Pyridoxamine 5'-phosphate oxidase family protein</fullName>
    </submittedName>
</protein>
<comment type="caution">
    <text evidence="2">The sequence shown here is derived from an EMBL/GenBank/DDBJ whole genome shotgun (WGS) entry which is preliminary data.</text>
</comment>
<dbReference type="PANTHER" id="PTHR34818">
    <property type="entry name" value="PROTEIN BLI-3"/>
    <property type="match status" value="1"/>
</dbReference>
<dbReference type="InterPro" id="IPR011576">
    <property type="entry name" value="Pyridox_Oxase_N"/>
</dbReference>